<dbReference type="Proteomes" id="UP000183038">
    <property type="component" value="Unassembled WGS sequence"/>
</dbReference>
<feature type="chain" id="PRO_5010354022" description="Lipoprotein" evidence="1">
    <location>
        <begin position="24"/>
        <end position="141"/>
    </location>
</feature>
<sequence>MMRKKIMLLATVMAFLCNGCSIDDDGANFHFTALEIVEAEVPESFDLNETYKISVDYLKPDSCTYYEGFDVVKDSLTVRSVVAIGTVRTDFDDCSEELIQETASFNFQVIYDKPYTFKFYTGNNSDGEAEYMEIVVPVNKP</sequence>
<dbReference type="EMBL" id="FNTB01000001">
    <property type="protein sequence ID" value="SEB67488.1"/>
    <property type="molecule type" value="Genomic_DNA"/>
</dbReference>
<proteinExistence type="predicted"/>
<evidence type="ECO:0000313" key="3">
    <source>
        <dbReference type="Proteomes" id="UP000183038"/>
    </source>
</evidence>
<feature type="signal peptide" evidence="1">
    <location>
        <begin position="1"/>
        <end position="23"/>
    </location>
</feature>
<reference evidence="2 3" key="1">
    <citation type="submission" date="2016-10" db="EMBL/GenBank/DDBJ databases">
        <authorList>
            <person name="de Groot N.N."/>
        </authorList>
    </citation>
    <scope>NUCLEOTIDE SEQUENCE [LARGE SCALE GENOMIC DNA]</scope>
    <source>
        <strain evidence="2 3">MAR_2009_71</strain>
    </source>
</reference>
<keyword evidence="1" id="KW-0732">Signal</keyword>
<gene>
    <name evidence="2" type="ORF">SAMN05192540_1237</name>
</gene>
<evidence type="ECO:0000256" key="1">
    <source>
        <dbReference type="SAM" id="SignalP"/>
    </source>
</evidence>
<evidence type="ECO:0000313" key="2">
    <source>
        <dbReference type="EMBL" id="SEB67488.1"/>
    </source>
</evidence>
<organism evidence="2 3">
    <name type="scientific">Maribacter dokdonensis</name>
    <dbReference type="NCBI Taxonomy" id="320912"/>
    <lineage>
        <taxon>Bacteria</taxon>
        <taxon>Pseudomonadati</taxon>
        <taxon>Bacteroidota</taxon>
        <taxon>Flavobacteriia</taxon>
        <taxon>Flavobacteriales</taxon>
        <taxon>Flavobacteriaceae</taxon>
        <taxon>Maribacter</taxon>
    </lineage>
</organism>
<protein>
    <recommendedName>
        <fullName evidence="4">Lipoprotein</fullName>
    </recommendedName>
</protein>
<dbReference type="AlphaFoldDB" id="A0A1H4LAL5"/>
<dbReference type="RefSeq" id="WP_074670950.1">
    <property type="nucleotide sequence ID" value="NZ_FNTB01000001.1"/>
</dbReference>
<accession>A0A1H4LAL5</accession>
<name>A0A1H4LAL5_9FLAO</name>
<evidence type="ECO:0008006" key="4">
    <source>
        <dbReference type="Google" id="ProtNLM"/>
    </source>
</evidence>